<name>A0A8H5H9Z6_9AGAR</name>
<evidence type="ECO:0000256" key="5">
    <source>
        <dbReference type="ARBA" id="ARBA00023136"/>
    </source>
</evidence>
<evidence type="ECO:0000256" key="6">
    <source>
        <dbReference type="ARBA" id="ARBA00023180"/>
    </source>
</evidence>
<comment type="subcellular location">
    <subcellularLocation>
        <location evidence="1">Membrane</location>
    </subcellularLocation>
</comment>
<dbReference type="PANTHER" id="PTHR12106:SF27">
    <property type="entry name" value="SORTILIN-RELATED RECEPTOR"/>
    <property type="match status" value="1"/>
</dbReference>
<dbReference type="GO" id="GO:0005829">
    <property type="term" value="C:cytosol"/>
    <property type="evidence" value="ECO:0007669"/>
    <property type="project" value="GOC"/>
</dbReference>
<dbReference type="EMBL" id="JAACJP010000016">
    <property type="protein sequence ID" value="KAF5379399.1"/>
    <property type="molecule type" value="Genomic_DNA"/>
</dbReference>
<dbReference type="GO" id="GO:0006895">
    <property type="term" value="P:Golgi to endosome transport"/>
    <property type="evidence" value="ECO:0007669"/>
    <property type="project" value="TreeGrafter"/>
</dbReference>
<dbReference type="Pfam" id="PF15902">
    <property type="entry name" value="Sortilin-Vps10"/>
    <property type="match status" value="2"/>
</dbReference>
<dbReference type="InterPro" id="IPR031777">
    <property type="entry name" value="Sortilin_C"/>
</dbReference>
<dbReference type="Pfam" id="PF15901">
    <property type="entry name" value="Sortilin_C"/>
    <property type="match status" value="2"/>
</dbReference>
<dbReference type="Gene3D" id="2.10.70.80">
    <property type="match status" value="2"/>
</dbReference>
<protein>
    <recommendedName>
        <fullName evidence="8">VPS10 domain-containing protein</fullName>
    </recommendedName>
</protein>
<dbReference type="InterPro" id="IPR031778">
    <property type="entry name" value="Sortilin_N"/>
</dbReference>
<feature type="domain" description="VPS10" evidence="8">
    <location>
        <begin position="1"/>
        <end position="607"/>
    </location>
</feature>
<keyword evidence="6" id="KW-0325">Glycoprotein</keyword>
<dbReference type="SMART" id="SM00602">
    <property type="entry name" value="VPS10"/>
    <property type="match status" value="2"/>
</dbReference>
<dbReference type="GO" id="GO:0006896">
    <property type="term" value="P:Golgi to vacuole transport"/>
    <property type="evidence" value="ECO:0007669"/>
    <property type="project" value="TreeGrafter"/>
</dbReference>
<dbReference type="InterPro" id="IPR015943">
    <property type="entry name" value="WD40/YVTN_repeat-like_dom_sf"/>
</dbReference>
<dbReference type="GO" id="GO:0006623">
    <property type="term" value="P:protein targeting to vacuole"/>
    <property type="evidence" value="ECO:0007669"/>
    <property type="project" value="TreeGrafter"/>
</dbReference>
<dbReference type="GO" id="GO:0016020">
    <property type="term" value="C:membrane"/>
    <property type="evidence" value="ECO:0007669"/>
    <property type="project" value="UniProtKB-SubCell"/>
</dbReference>
<dbReference type="InterPro" id="IPR050310">
    <property type="entry name" value="VPS10-sortilin"/>
</dbReference>
<reference evidence="9 10" key="1">
    <citation type="journal article" date="2020" name="ISME J.">
        <title>Uncovering the hidden diversity of litter-decomposition mechanisms in mushroom-forming fungi.</title>
        <authorList>
            <person name="Floudas D."/>
            <person name="Bentzer J."/>
            <person name="Ahren D."/>
            <person name="Johansson T."/>
            <person name="Persson P."/>
            <person name="Tunlid A."/>
        </authorList>
    </citation>
    <scope>NUCLEOTIDE SEQUENCE [LARGE SCALE GENOMIC DNA]</scope>
    <source>
        <strain evidence="9 10">CBS 661.87</strain>
    </source>
</reference>
<keyword evidence="3" id="KW-0677">Repeat</keyword>
<dbReference type="InterPro" id="IPR006581">
    <property type="entry name" value="VPS10"/>
</dbReference>
<keyword evidence="2 7" id="KW-0812">Transmembrane</keyword>
<evidence type="ECO:0000313" key="10">
    <source>
        <dbReference type="Proteomes" id="UP000565441"/>
    </source>
</evidence>
<gene>
    <name evidence="9" type="ORF">D9615_006570</name>
</gene>
<feature type="domain" description="VPS10" evidence="8">
    <location>
        <begin position="633"/>
        <end position="1260"/>
    </location>
</feature>
<evidence type="ECO:0000259" key="8">
    <source>
        <dbReference type="SMART" id="SM00602"/>
    </source>
</evidence>
<dbReference type="Gene3D" id="3.30.60.270">
    <property type="match status" value="2"/>
</dbReference>
<evidence type="ECO:0000256" key="4">
    <source>
        <dbReference type="ARBA" id="ARBA00022989"/>
    </source>
</evidence>
<keyword evidence="4 7" id="KW-1133">Transmembrane helix</keyword>
<dbReference type="FunFam" id="3.30.60.270:FF:000005">
    <property type="entry name" value="Sortilin"/>
    <property type="match status" value="1"/>
</dbReference>
<keyword evidence="5 7" id="KW-0472">Membrane</keyword>
<dbReference type="OrthoDB" id="443634at2759"/>
<proteinExistence type="predicted"/>
<dbReference type="PANTHER" id="PTHR12106">
    <property type="entry name" value="SORTILIN RELATED"/>
    <property type="match status" value="1"/>
</dbReference>
<accession>A0A8H5H9Z6</accession>
<evidence type="ECO:0000313" key="9">
    <source>
        <dbReference type="EMBL" id="KAF5379399.1"/>
    </source>
</evidence>
<dbReference type="SUPFAM" id="SSF110296">
    <property type="entry name" value="Oligoxyloglucan reducing end-specific cellobiohydrolase"/>
    <property type="match status" value="2"/>
</dbReference>
<dbReference type="GO" id="GO:0005794">
    <property type="term" value="C:Golgi apparatus"/>
    <property type="evidence" value="ECO:0007669"/>
    <property type="project" value="TreeGrafter"/>
</dbReference>
<evidence type="ECO:0000256" key="1">
    <source>
        <dbReference type="ARBA" id="ARBA00004370"/>
    </source>
</evidence>
<sequence length="1366" mass="153605">MVDFGAFVLTDGNRHYRTDDRGKSWRHFDLPLPPAHISRPLSFHAAVGMDGYILYQGTVCDRKGWGALCHDETYYTKEHFGDTPQKLLTETTRCHFAHSNKDFKADVPKELIFCAAFDTSSDTGSHSLSSRRLFSSTDFFQKDIKMEDLGIGKNAKGVIAFAIVSKYAVVAMKDLSSGSSGEMVLYVTLDGKAWAMAQFPHASSAELRENAYTIVESTTYSLAVDVVLQDRSTIGTLFMSNSNGTFFVESLKDTNRNKLGFVDYERLYGVDGVGLANVVANAKDVEGRGAEKQLKTLITFDDGSNWQPIRAPSKNSEGRQIHCNPADADECSLHFHSITTPHNFGRIFSSPAPGFAMGVGSIGESLLPYEESDTFLSTDAGVTWTMIRSDAHKYEFGDQGSILVVVNDEEGTDKVRYSLDLGKSWKSYDIGVKLRARALMTLPDSTSQKFILLGQVARRDQSKEIGRVVIVFLDFAETRSRKCGEGDFERWFARPAKTECLMGHKQWYRRRKPDVDCYVGEKYKDPVEHAEDCECTDEDYECDYNFVRQGKECVAVGPEPIPAGVCTGDPDQKYMGSSGYRKIPGNTCKVGIKKDEPVEKKCSQAQPKEGEVIHQTFDFKSFIVQHAYFRDSTTILVRTADGAVWQSSNEGYAWKRLFPDKRFLAFYHHKYSSDRAYLITETNLFYYTTDTGRTWNPQHAPTPPNTFGAQVLRFHPTSDNLIWTGNKDCDGLGERCHAEAQYSRDNGRKWFLVENYVRNCAFTKDKDLHADPNEIICESYPQKKGSQKNVEGTAMELVIGSNFYARKTKMFDQVVGFAKFSEFLVVASTQPGGRSLELQVSLDGYSFATGRFPAGMHPETHAYTVLESSTKALFLHMTMSDEPYYGNILKSNSNGTYFGLSIENANRNERGYVDFEKMIGLDGIALINIVDNPAEAKVTKAKKLQSRITHNDGSTWKTLTPPKVDSQGRPYKCNGAKCALHVHGYTERLDPRATFSSPSIVGLIMAVGNVGESLAPYKDSDTFLSRDAGFTWEEVHKDAHLWEFGDSGSILVMVNDEEPTDYVLFSTDEGLHWREYKFTQEKMRVRFIVTVPADTSRRFILMGNFPRATGSVAVHIDFTALTSKQCVLDLDNPGQDDFELWSPSEEREERCLFGRQTLYHRRVRNASCVVGQQPKVDEKVVSNCPCAKIDFECEFNHVKNGADECVLSPGTNPLPNEALCKNGEDYWYERTPYRLIPYSSCKDGLRLDRGIRHRCPGIRSGSVLFWLFVLVIPFAFTALVGYYYYRRSGRARGTIRLAGDGTSAFRDDSGVLATLASVPWFIVGIAGIAWEWVASRVDGVAYRSRRGYRDLRVDEDAQILRFEDED</sequence>
<feature type="transmembrane region" description="Helical" evidence="7">
    <location>
        <begin position="1263"/>
        <end position="1285"/>
    </location>
</feature>
<evidence type="ECO:0000256" key="7">
    <source>
        <dbReference type="SAM" id="Phobius"/>
    </source>
</evidence>
<keyword evidence="10" id="KW-1185">Reference proteome</keyword>
<comment type="caution">
    <text evidence="9">The sequence shown here is derived from an EMBL/GenBank/DDBJ whole genome shotgun (WGS) entry which is preliminary data.</text>
</comment>
<dbReference type="Proteomes" id="UP000565441">
    <property type="component" value="Unassembled WGS sequence"/>
</dbReference>
<evidence type="ECO:0000256" key="3">
    <source>
        <dbReference type="ARBA" id="ARBA00022737"/>
    </source>
</evidence>
<organism evidence="9 10">
    <name type="scientific">Tricholomella constricta</name>
    <dbReference type="NCBI Taxonomy" id="117010"/>
    <lineage>
        <taxon>Eukaryota</taxon>
        <taxon>Fungi</taxon>
        <taxon>Dikarya</taxon>
        <taxon>Basidiomycota</taxon>
        <taxon>Agaricomycotina</taxon>
        <taxon>Agaricomycetes</taxon>
        <taxon>Agaricomycetidae</taxon>
        <taxon>Agaricales</taxon>
        <taxon>Tricholomatineae</taxon>
        <taxon>Lyophyllaceae</taxon>
        <taxon>Tricholomella</taxon>
    </lineage>
</organism>
<evidence type="ECO:0000256" key="2">
    <source>
        <dbReference type="ARBA" id="ARBA00022692"/>
    </source>
</evidence>
<dbReference type="Gene3D" id="2.130.10.10">
    <property type="entry name" value="YVTN repeat-like/Quinoprotein amine dehydrogenase"/>
    <property type="match status" value="1"/>
</dbReference>